<evidence type="ECO:0000313" key="4">
    <source>
        <dbReference type="EMBL" id="CAF3505664.1"/>
    </source>
</evidence>
<evidence type="ECO:0000313" key="2">
    <source>
        <dbReference type="EMBL" id="CAF0730482.1"/>
    </source>
</evidence>
<dbReference type="EMBL" id="CAJOBA010000117">
    <property type="protein sequence ID" value="CAF3505664.1"/>
    <property type="molecule type" value="Genomic_DNA"/>
</dbReference>
<dbReference type="EMBL" id="CAJNOQ010001043">
    <property type="protein sequence ID" value="CAF0862977.1"/>
    <property type="molecule type" value="Genomic_DNA"/>
</dbReference>
<dbReference type="Proteomes" id="UP000663829">
    <property type="component" value="Unassembled WGS sequence"/>
</dbReference>
<dbReference type="EMBL" id="CAJNOK010000117">
    <property type="protein sequence ID" value="CAF0730482.1"/>
    <property type="molecule type" value="Genomic_DNA"/>
</dbReference>
<dbReference type="Proteomes" id="UP000682733">
    <property type="component" value="Unassembled WGS sequence"/>
</dbReference>
<reference evidence="3" key="1">
    <citation type="submission" date="2021-02" db="EMBL/GenBank/DDBJ databases">
        <authorList>
            <person name="Nowell W R."/>
        </authorList>
    </citation>
    <scope>NUCLEOTIDE SEQUENCE</scope>
</reference>
<dbReference type="EMBL" id="CAJOBC010001042">
    <property type="protein sequence ID" value="CAF3650521.1"/>
    <property type="molecule type" value="Genomic_DNA"/>
</dbReference>
<dbReference type="Proteomes" id="UP000681722">
    <property type="component" value="Unassembled WGS sequence"/>
</dbReference>
<evidence type="ECO:0008006" key="7">
    <source>
        <dbReference type="Google" id="ProtNLM"/>
    </source>
</evidence>
<evidence type="ECO:0000313" key="6">
    <source>
        <dbReference type="Proteomes" id="UP000663829"/>
    </source>
</evidence>
<keyword evidence="1" id="KW-0812">Transmembrane</keyword>
<feature type="transmembrane region" description="Helical" evidence="1">
    <location>
        <begin position="103"/>
        <end position="122"/>
    </location>
</feature>
<sequence>MRSFSNGLEKHRREIINISQTFDSNNRYILFNYNQSALEPQATAFYEHFTQDHLNSLKSSGRFNSLPIGKQSIVNEPRISIPEDQNKFIQEQTCCKAFRLSNIWLFIIIIAPVSCIVIGFLYRNKCPLEKWIPLWQIVNGIVTLFFLILIFITRQISTIIVVSTDVLSQDDELNNGTINNLYNTNTTFEKSSMFKINNGFLNSIRNKLRNMKRQNTIIFITDQIKIFIILFLLAWFICGSDLCFLTQTSNGKQDKPYL</sequence>
<keyword evidence="6" id="KW-1185">Reference proteome</keyword>
<feature type="transmembrane region" description="Helical" evidence="1">
    <location>
        <begin position="217"/>
        <end position="237"/>
    </location>
</feature>
<feature type="transmembrane region" description="Helical" evidence="1">
    <location>
        <begin position="134"/>
        <end position="152"/>
    </location>
</feature>
<dbReference type="Proteomes" id="UP000677228">
    <property type="component" value="Unassembled WGS sequence"/>
</dbReference>
<protein>
    <recommendedName>
        <fullName evidence="7">Transmembrane protein</fullName>
    </recommendedName>
</protein>
<accession>A0A813X7V9</accession>
<organism evidence="3 6">
    <name type="scientific">Didymodactylos carnosus</name>
    <dbReference type="NCBI Taxonomy" id="1234261"/>
    <lineage>
        <taxon>Eukaryota</taxon>
        <taxon>Metazoa</taxon>
        <taxon>Spiralia</taxon>
        <taxon>Gnathifera</taxon>
        <taxon>Rotifera</taxon>
        <taxon>Eurotatoria</taxon>
        <taxon>Bdelloidea</taxon>
        <taxon>Philodinida</taxon>
        <taxon>Philodinidae</taxon>
        <taxon>Didymodactylos</taxon>
    </lineage>
</organism>
<name>A0A813X7V9_9BILA</name>
<dbReference type="AlphaFoldDB" id="A0A813X7V9"/>
<comment type="caution">
    <text evidence="3">The sequence shown here is derived from an EMBL/GenBank/DDBJ whole genome shotgun (WGS) entry which is preliminary data.</text>
</comment>
<gene>
    <name evidence="3" type="ORF">GPM918_LOCUS6687</name>
    <name evidence="2" type="ORF">OVA965_LOCUS763</name>
    <name evidence="5" type="ORF">SRO942_LOCUS6685</name>
    <name evidence="4" type="ORF">TMI583_LOCUS763</name>
</gene>
<evidence type="ECO:0000313" key="5">
    <source>
        <dbReference type="EMBL" id="CAF3650521.1"/>
    </source>
</evidence>
<evidence type="ECO:0000313" key="3">
    <source>
        <dbReference type="EMBL" id="CAF0862977.1"/>
    </source>
</evidence>
<keyword evidence="1" id="KW-1133">Transmembrane helix</keyword>
<evidence type="ECO:0000256" key="1">
    <source>
        <dbReference type="SAM" id="Phobius"/>
    </source>
</evidence>
<keyword evidence="1" id="KW-0472">Membrane</keyword>
<proteinExistence type="predicted"/>